<accession>A0A4Y1ZX03</accession>
<comment type="caution">
    <text evidence="1">The sequence shown here is derived from an EMBL/GenBank/DDBJ whole genome shotgun (WGS) entry which is preliminary data.</text>
</comment>
<keyword evidence="2" id="KW-1185">Reference proteome</keyword>
<reference evidence="1 2" key="1">
    <citation type="journal article" date="2019" name="Sci. Rep.">
        <title>Orb-weaving spider Araneus ventricosus genome elucidates the spidroin gene catalogue.</title>
        <authorList>
            <person name="Kono N."/>
            <person name="Nakamura H."/>
            <person name="Ohtoshi R."/>
            <person name="Moran D.A.P."/>
            <person name="Shinohara A."/>
            <person name="Yoshida Y."/>
            <person name="Fujiwara M."/>
            <person name="Mori M."/>
            <person name="Tomita M."/>
            <person name="Arakawa K."/>
        </authorList>
    </citation>
    <scope>NUCLEOTIDE SEQUENCE [LARGE SCALE GENOMIC DNA]</scope>
</reference>
<evidence type="ECO:0008006" key="3">
    <source>
        <dbReference type="Google" id="ProtNLM"/>
    </source>
</evidence>
<evidence type="ECO:0000313" key="1">
    <source>
        <dbReference type="EMBL" id="GBL72022.1"/>
    </source>
</evidence>
<dbReference type="EMBL" id="BGPR01000001">
    <property type="protein sequence ID" value="GBL72022.1"/>
    <property type="molecule type" value="Genomic_DNA"/>
</dbReference>
<proteinExistence type="predicted"/>
<dbReference type="Proteomes" id="UP000499080">
    <property type="component" value="Unassembled WGS sequence"/>
</dbReference>
<name>A0A4Y1ZX03_ARAVE</name>
<organism evidence="1 2">
    <name type="scientific">Araneus ventricosus</name>
    <name type="common">Orbweaver spider</name>
    <name type="synonym">Epeira ventricosa</name>
    <dbReference type="NCBI Taxonomy" id="182803"/>
    <lineage>
        <taxon>Eukaryota</taxon>
        <taxon>Metazoa</taxon>
        <taxon>Ecdysozoa</taxon>
        <taxon>Arthropoda</taxon>
        <taxon>Chelicerata</taxon>
        <taxon>Arachnida</taxon>
        <taxon>Araneae</taxon>
        <taxon>Araneomorphae</taxon>
        <taxon>Entelegynae</taxon>
        <taxon>Araneoidea</taxon>
        <taxon>Araneidae</taxon>
        <taxon>Araneus</taxon>
    </lineage>
</organism>
<gene>
    <name evidence="1" type="ORF">AVEN_115052_1</name>
</gene>
<sequence>MTLTTKQYCELAKLYYLNGQKGVVKCDRLNHQIRRGSCSLQVVLDMMKQIEETGCTFDKSQSGRPSVSSEVVSEVQNTMTADHMQASRTPKTPC</sequence>
<evidence type="ECO:0000313" key="2">
    <source>
        <dbReference type="Proteomes" id="UP000499080"/>
    </source>
</evidence>
<protein>
    <recommendedName>
        <fullName evidence="3">DUF4817 domain-containing protein</fullName>
    </recommendedName>
</protein>
<dbReference type="AlphaFoldDB" id="A0A4Y1ZX03"/>